<dbReference type="AlphaFoldDB" id="A0A5C3FJL7"/>
<feature type="region of interest" description="Disordered" evidence="1">
    <location>
        <begin position="26"/>
        <end position="72"/>
    </location>
</feature>
<evidence type="ECO:0000313" key="3">
    <source>
        <dbReference type="Proteomes" id="UP000325008"/>
    </source>
</evidence>
<evidence type="ECO:0000313" key="2">
    <source>
        <dbReference type="EMBL" id="SPO43837.1"/>
    </source>
</evidence>
<dbReference type="RefSeq" id="XP_014657904.1">
    <property type="nucleotide sequence ID" value="XM_014802418.1"/>
</dbReference>
<name>A0A5C3FJL7_PSEA2</name>
<feature type="compositionally biased region" description="Basic residues" evidence="1">
    <location>
        <begin position="60"/>
        <end position="69"/>
    </location>
</feature>
<evidence type="ECO:0000256" key="1">
    <source>
        <dbReference type="SAM" id="MobiDB-lite"/>
    </source>
</evidence>
<reference evidence="2" key="1">
    <citation type="submission" date="2018-03" db="EMBL/GenBank/DDBJ databases">
        <authorList>
            <person name="Guldener U."/>
        </authorList>
    </citation>
    <scope>NUCLEOTIDE SEQUENCE [LARGE SCALE GENOMIC DNA]</scope>
    <source>
        <strain evidence="2">ATCC34888</strain>
    </source>
</reference>
<dbReference type="EMBL" id="OOIQ01000003">
    <property type="protein sequence ID" value="SPO43837.1"/>
    <property type="molecule type" value="Genomic_DNA"/>
</dbReference>
<keyword evidence="3" id="KW-1185">Reference proteome</keyword>
<feature type="compositionally biased region" description="Basic and acidic residues" evidence="1">
    <location>
        <begin position="176"/>
        <end position="191"/>
    </location>
</feature>
<organism evidence="2 3">
    <name type="scientific">Pseudozyma antarctica</name>
    <name type="common">Yeast</name>
    <name type="synonym">Candida antarctica</name>
    <dbReference type="NCBI Taxonomy" id="84753"/>
    <lineage>
        <taxon>Eukaryota</taxon>
        <taxon>Fungi</taxon>
        <taxon>Dikarya</taxon>
        <taxon>Basidiomycota</taxon>
        <taxon>Ustilaginomycotina</taxon>
        <taxon>Ustilaginomycetes</taxon>
        <taxon>Ustilaginales</taxon>
        <taxon>Ustilaginaceae</taxon>
        <taxon>Moesziomyces</taxon>
    </lineage>
</organism>
<accession>A0A5C3FJL7</accession>
<sequence>MWSDRDNSAATSRFLVGVQTSLSPRLKAPIGKEESSEAAGGLGSGESSLHTGPVYTDRRSGRRFPRNARRGSETIATAATTRARATRTFMSTVSQRFRLVSCGCAAIGRWWGEKASRGPAFLRTVYLLQGCSRRPSVREEHRKVRRDNVLKKVKKRDRNVDIEVNNGSDSNNGHVMSHDVNDRKSTADPAR</sequence>
<comment type="caution">
    <text evidence="2">The sequence shown here is derived from an EMBL/GenBank/DDBJ whole genome shotgun (WGS) entry which is preliminary data.</text>
</comment>
<feature type="compositionally biased region" description="Polar residues" evidence="1">
    <location>
        <begin position="165"/>
        <end position="174"/>
    </location>
</feature>
<protein>
    <submittedName>
        <fullName evidence="2">Uncharacterized protein</fullName>
    </submittedName>
</protein>
<feature type="compositionally biased region" description="Basic and acidic residues" evidence="1">
    <location>
        <begin position="138"/>
        <end position="150"/>
    </location>
</feature>
<proteinExistence type="predicted"/>
<dbReference type="Proteomes" id="UP000325008">
    <property type="component" value="Unassembled WGS sequence"/>
</dbReference>
<gene>
    <name evidence="2" type="ORF">PSANT_01522</name>
</gene>
<feature type="region of interest" description="Disordered" evidence="1">
    <location>
        <begin position="138"/>
        <end position="191"/>
    </location>
</feature>